<organism evidence="1 2">
    <name type="scientific">Dryococelus australis</name>
    <dbReference type="NCBI Taxonomy" id="614101"/>
    <lineage>
        <taxon>Eukaryota</taxon>
        <taxon>Metazoa</taxon>
        <taxon>Ecdysozoa</taxon>
        <taxon>Arthropoda</taxon>
        <taxon>Hexapoda</taxon>
        <taxon>Insecta</taxon>
        <taxon>Pterygota</taxon>
        <taxon>Neoptera</taxon>
        <taxon>Polyneoptera</taxon>
        <taxon>Phasmatodea</taxon>
        <taxon>Verophasmatodea</taxon>
        <taxon>Anareolatae</taxon>
        <taxon>Phasmatidae</taxon>
        <taxon>Eurycanthinae</taxon>
        <taxon>Dryococelus</taxon>
    </lineage>
</organism>
<protein>
    <submittedName>
        <fullName evidence="1">Uncharacterized protein</fullName>
    </submittedName>
</protein>
<gene>
    <name evidence="1" type="ORF">PR048_002041</name>
</gene>
<dbReference type="EMBL" id="JARBHB010000001">
    <property type="protein sequence ID" value="KAJ8896696.1"/>
    <property type="molecule type" value="Genomic_DNA"/>
</dbReference>
<evidence type="ECO:0000313" key="1">
    <source>
        <dbReference type="EMBL" id="KAJ8896696.1"/>
    </source>
</evidence>
<reference evidence="1 2" key="1">
    <citation type="submission" date="2023-02" db="EMBL/GenBank/DDBJ databases">
        <title>LHISI_Scaffold_Assembly.</title>
        <authorList>
            <person name="Stuart O.P."/>
            <person name="Cleave R."/>
            <person name="Magrath M.J.L."/>
            <person name="Mikheyev A.S."/>
        </authorList>
    </citation>
    <scope>NUCLEOTIDE SEQUENCE [LARGE SCALE GENOMIC DNA]</scope>
    <source>
        <strain evidence="1">Daus_M_001</strain>
        <tissue evidence="1">Leg muscle</tissue>
    </source>
</reference>
<accession>A0ABQ9IJ89</accession>
<sequence length="90" mass="10175">MRSNFLEACTNIIKKSSLKSIPLSKNCHCLQPKERTSWRNCQHIVTLAKSPTHFHGYKYSLGQLEATADMGDVKYPNMTILIKAVLSLSH</sequence>
<comment type="caution">
    <text evidence="1">The sequence shown here is derived from an EMBL/GenBank/DDBJ whole genome shotgun (WGS) entry which is preliminary data.</text>
</comment>
<evidence type="ECO:0000313" key="2">
    <source>
        <dbReference type="Proteomes" id="UP001159363"/>
    </source>
</evidence>
<dbReference type="Proteomes" id="UP001159363">
    <property type="component" value="Chromosome 1"/>
</dbReference>
<name>A0ABQ9IJ89_9NEOP</name>
<keyword evidence="2" id="KW-1185">Reference proteome</keyword>
<proteinExistence type="predicted"/>